<dbReference type="SUPFAM" id="SSF52540">
    <property type="entry name" value="P-loop containing nucleoside triphosphate hydrolases"/>
    <property type="match status" value="1"/>
</dbReference>
<dbReference type="Proteomes" id="UP001596011">
    <property type="component" value="Unassembled WGS sequence"/>
</dbReference>
<accession>A0ABV9HNR2</accession>
<dbReference type="EMBL" id="JBHSFI010000006">
    <property type="protein sequence ID" value="MFC4630530.1"/>
    <property type="molecule type" value="Genomic_DNA"/>
</dbReference>
<keyword evidence="2" id="KW-0547">Nucleotide-binding</keyword>
<evidence type="ECO:0000313" key="2">
    <source>
        <dbReference type="EMBL" id="MFC4630530.1"/>
    </source>
</evidence>
<proteinExistence type="predicted"/>
<keyword evidence="2" id="KW-0067">ATP-binding</keyword>
<comment type="caution">
    <text evidence="2">The sequence shown here is derived from an EMBL/GenBank/DDBJ whole genome shotgun (WGS) entry which is preliminary data.</text>
</comment>
<dbReference type="InterPro" id="IPR004256">
    <property type="entry name" value="DUF234"/>
</dbReference>
<dbReference type="PANTHER" id="PTHR34704">
    <property type="entry name" value="ATPASE"/>
    <property type="match status" value="1"/>
</dbReference>
<gene>
    <name evidence="2" type="ORF">ACFO6V_19955</name>
</gene>
<sequence>MSFVGRTRELAILHKHLDRIQRGSRLDRGTAMMIRGRRRVGKSRLAGEFVRRAGLPFVHFQASRNSPPAEDLHHLRDTIAASTLPNAARAQDLDPTTLSAAFQILALTLPDDAPSIVVIDELPWLLEGFPGGAGELQRAWDMELSRKPVLLLLLGSDLSMMESLTHHDQPFHGRATEMVLRALNPHDVAELTGTSGVDAFDAHLVTGGQPLVAESWEPGMTLDDFLRAELEDSTTPLVVNGQRILESEFSETSLSRRVLTAIGGRGERTFTSVQHAAANIEAIPSTSLTRTLGMLRERRVVAFDEPLSMKRAAKDRRYRIADPALRFWLAFVEPHLGEIDAGRGDIAHTRIVDGYSAWRGRAIEPVVREAVWRLTPTSPWPGAKAVGNWWPRNNNPEIDLVGADDRPASTIYFVGTIKWRTGRPITSREAAQLVADAASVPGAPPDVATVGVCPAGMADGAPLDVIWTADDLLQAWQ</sequence>
<dbReference type="InterPro" id="IPR027417">
    <property type="entry name" value="P-loop_NTPase"/>
</dbReference>
<dbReference type="RefSeq" id="WP_377138385.1">
    <property type="nucleotide sequence ID" value="NZ_JBHSFI010000006.1"/>
</dbReference>
<reference evidence="3" key="1">
    <citation type="journal article" date="2019" name="Int. J. Syst. Evol. Microbiol.">
        <title>The Global Catalogue of Microorganisms (GCM) 10K type strain sequencing project: providing services to taxonomists for standard genome sequencing and annotation.</title>
        <authorList>
            <consortium name="The Broad Institute Genomics Platform"/>
            <consortium name="The Broad Institute Genome Sequencing Center for Infectious Disease"/>
            <person name="Wu L."/>
            <person name="Ma J."/>
        </authorList>
    </citation>
    <scope>NUCLEOTIDE SEQUENCE [LARGE SCALE GENOMIC DNA]</scope>
    <source>
        <strain evidence="3">CCUG 42722</strain>
    </source>
</reference>
<keyword evidence="3" id="KW-1185">Reference proteome</keyword>
<protein>
    <submittedName>
        <fullName evidence="2">ATP-binding protein</fullName>
    </submittedName>
</protein>
<evidence type="ECO:0000259" key="1">
    <source>
        <dbReference type="Pfam" id="PF03008"/>
    </source>
</evidence>
<dbReference type="Pfam" id="PF03008">
    <property type="entry name" value="DUF234"/>
    <property type="match status" value="1"/>
</dbReference>
<dbReference type="GO" id="GO:0005524">
    <property type="term" value="F:ATP binding"/>
    <property type="evidence" value="ECO:0007669"/>
    <property type="project" value="UniProtKB-KW"/>
</dbReference>
<evidence type="ECO:0000313" key="3">
    <source>
        <dbReference type="Proteomes" id="UP001596011"/>
    </source>
</evidence>
<feature type="domain" description="DUF234" evidence="1">
    <location>
        <begin position="328"/>
        <end position="421"/>
    </location>
</feature>
<dbReference type="PANTHER" id="PTHR34704:SF2">
    <property type="entry name" value="ATPASE"/>
    <property type="match status" value="1"/>
</dbReference>
<name>A0ABV9HNR2_9MICO</name>
<dbReference type="Gene3D" id="3.40.50.300">
    <property type="entry name" value="P-loop containing nucleotide triphosphate hydrolases"/>
    <property type="match status" value="1"/>
</dbReference>
<organism evidence="2 3">
    <name type="scientific">Promicromonospora alba</name>
    <dbReference type="NCBI Taxonomy" id="1616110"/>
    <lineage>
        <taxon>Bacteria</taxon>
        <taxon>Bacillati</taxon>
        <taxon>Actinomycetota</taxon>
        <taxon>Actinomycetes</taxon>
        <taxon>Micrococcales</taxon>
        <taxon>Promicromonosporaceae</taxon>
        <taxon>Promicromonospora</taxon>
    </lineage>
</organism>